<evidence type="ECO:0000256" key="4">
    <source>
        <dbReference type="ARBA" id="ARBA00023163"/>
    </source>
</evidence>
<dbReference type="SUPFAM" id="SSF46785">
    <property type="entry name" value="Winged helix' DNA-binding domain"/>
    <property type="match status" value="1"/>
</dbReference>
<dbReference type="Gene3D" id="1.10.10.10">
    <property type="entry name" value="Winged helix-like DNA-binding domain superfamily/Winged helix DNA-binding domain"/>
    <property type="match status" value="1"/>
</dbReference>
<keyword evidence="3" id="KW-0238">DNA-binding</keyword>
<dbReference type="InterPro" id="IPR005119">
    <property type="entry name" value="LysR_subst-bd"/>
</dbReference>
<dbReference type="EMBL" id="JAOQJQ010000002">
    <property type="protein sequence ID" value="MCU6761587.1"/>
    <property type="molecule type" value="Genomic_DNA"/>
</dbReference>
<evidence type="ECO:0000256" key="2">
    <source>
        <dbReference type="ARBA" id="ARBA00023015"/>
    </source>
</evidence>
<dbReference type="PANTHER" id="PTHR30346">
    <property type="entry name" value="TRANSCRIPTIONAL DUAL REGULATOR HCAR-RELATED"/>
    <property type="match status" value="1"/>
</dbReference>
<dbReference type="Pfam" id="PF00126">
    <property type="entry name" value="HTH_1"/>
    <property type="match status" value="1"/>
</dbReference>
<keyword evidence="4" id="KW-0804">Transcription</keyword>
<dbReference type="PRINTS" id="PR00039">
    <property type="entry name" value="HTHLYSR"/>
</dbReference>
<dbReference type="CDD" id="cd05466">
    <property type="entry name" value="PBP2_LTTR_substrate"/>
    <property type="match status" value="1"/>
</dbReference>
<dbReference type="Proteomes" id="UP001652442">
    <property type="component" value="Unassembled WGS sequence"/>
</dbReference>
<protein>
    <submittedName>
        <fullName evidence="6">LysR family transcriptional regulator</fullName>
    </submittedName>
</protein>
<dbReference type="Pfam" id="PF03466">
    <property type="entry name" value="LysR_substrate"/>
    <property type="match status" value="1"/>
</dbReference>
<dbReference type="Gene3D" id="3.40.190.10">
    <property type="entry name" value="Periplasmic binding protein-like II"/>
    <property type="match status" value="2"/>
</dbReference>
<evidence type="ECO:0000259" key="5">
    <source>
        <dbReference type="PROSITE" id="PS50931"/>
    </source>
</evidence>
<keyword evidence="7" id="KW-1185">Reference proteome</keyword>
<dbReference type="InterPro" id="IPR036388">
    <property type="entry name" value="WH-like_DNA-bd_sf"/>
</dbReference>
<gene>
    <name evidence="6" type="ORF">OCV88_04440</name>
</gene>
<evidence type="ECO:0000256" key="1">
    <source>
        <dbReference type="ARBA" id="ARBA00009437"/>
    </source>
</evidence>
<dbReference type="RefSeq" id="WP_158424424.1">
    <property type="nucleotide sequence ID" value="NZ_JAOQJQ010000002.1"/>
</dbReference>
<accession>A0ABT2THB9</accession>
<dbReference type="PROSITE" id="PS50931">
    <property type="entry name" value="HTH_LYSR"/>
    <property type="match status" value="1"/>
</dbReference>
<comment type="similarity">
    <text evidence="1">Belongs to the LysR transcriptional regulatory family.</text>
</comment>
<sequence length="293" mass="34204">MTIQQLEYFIAVARSLNFTKTAESFFISQSAITQQIKNLERELKIKLFYRKNRNVTLTNAGELFLREAESILEKIRDSVEKVQAVQNGITGNLSIGYLKSMEMTKFPKTIQNFHQKYPSIRLTLTRDDPIQLYDDFINGKYDIIFNINHRLFDYSKYEQQTIGTYPFYIVMHPDHPLAHKDLILQKDLAYEKLIIHNIQRHLKEDSEIIPEEFKQYDFSNNIIKKENDIESILIMVAAGIGISILPEYNVRSPQINLNLTYIPLDTQGYQETISVITKNSEINPLISLFKNEV</sequence>
<dbReference type="InterPro" id="IPR036390">
    <property type="entry name" value="WH_DNA-bd_sf"/>
</dbReference>
<evidence type="ECO:0000256" key="3">
    <source>
        <dbReference type="ARBA" id="ARBA00023125"/>
    </source>
</evidence>
<name>A0ABT2THB9_9FIRM</name>
<dbReference type="PANTHER" id="PTHR30346:SF0">
    <property type="entry name" value="HCA OPERON TRANSCRIPTIONAL ACTIVATOR HCAR"/>
    <property type="match status" value="1"/>
</dbReference>
<organism evidence="6 7">
    <name type="scientific">Brotonthovivens ammoniilytica</name>
    <dbReference type="NCBI Taxonomy" id="2981725"/>
    <lineage>
        <taxon>Bacteria</taxon>
        <taxon>Bacillati</taxon>
        <taxon>Bacillota</taxon>
        <taxon>Clostridia</taxon>
        <taxon>Lachnospirales</taxon>
        <taxon>Lachnospiraceae</taxon>
        <taxon>Brotonthovivens</taxon>
    </lineage>
</organism>
<proteinExistence type="inferred from homology"/>
<evidence type="ECO:0000313" key="6">
    <source>
        <dbReference type="EMBL" id="MCU6761587.1"/>
    </source>
</evidence>
<comment type="caution">
    <text evidence="6">The sequence shown here is derived from an EMBL/GenBank/DDBJ whole genome shotgun (WGS) entry which is preliminary data.</text>
</comment>
<dbReference type="InterPro" id="IPR000847">
    <property type="entry name" value="LysR_HTH_N"/>
</dbReference>
<feature type="domain" description="HTH lysR-type" evidence="5">
    <location>
        <begin position="1"/>
        <end position="58"/>
    </location>
</feature>
<evidence type="ECO:0000313" key="7">
    <source>
        <dbReference type="Proteomes" id="UP001652442"/>
    </source>
</evidence>
<keyword evidence="2" id="KW-0805">Transcription regulation</keyword>
<reference evidence="6 7" key="1">
    <citation type="journal article" date="2021" name="ISME Commun">
        <title>Automated analysis of genomic sequences facilitates high-throughput and comprehensive description of bacteria.</title>
        <authorList>
            <person name="Hitch T.C.A."/>
        </authorList>
    </citation>
    <scope>NUCLEOTIDE SEQUENCE [LARGE SCALE GENOMIC DNA]</scope>
    <source>
        <strain evidence="6 7">Sanger_109</strain>
    </source>
</reference>
<dbReference type="SUPFAM" id="SSF53850">
    <property type="entry name" value="Periplasmic binding protein-like II"/>
    <property type="match status" value="1"/>
</dbReference>